<gene>
    <name evidence="1" type="ORF">DH2020_027237</name>
</gene>
<name>A0ABR0VWH1_REHGL</name>
<dbReference type="Proteomes" id="UP001318860">
    <property type="component" value="Unassembled WGS sequence"/>
</dbReference>
<proteinExistence type="predicted"/>
<comment type="caution">
    <text evidence="1">The sequence shown here is derived from an EMBL/GenBank/DDBJ whole genome shotgun (WGS) entry which is preliminary data.</text>
</comment>
<sequence>MATEEVESGVKIASEISTQGLSCMMKHKHEWRHGGPPTHDGVNQLFEQGEPKHEWAKGSLEEVVQNAIKSWEMELSQKTRIQDFRTINPDKFKLIVNAKL</sequence>
<dbReference type="EMBL" id="JABTTQ020000553">
    <property type="protein sequence ID" value="KAK6139014.1"/>
    <property type="molecule type" value="Genomic_DNA"/>
</dbReference>
<dbReference type="PANTHER" id="PTHR31723">
    <property type="entry name" value="PATHOGENESIS-RELATED FAMILY PROTEIN"/>
    <property type="match status" value="1"/>
</dbReference>
<evidence type="ECO:0000313" key="2">
    <source>
        <dbReference type="Proteomes" id="UP001318860"/>
    </source>
</evidence>
<protein>
    <recommendedName>
        <fullName evidence="3">Pathogen-related protein</fullName>
    </recommendedName>
</protein>
<reference evidence="1 2" key="1">
    <citation type="journal article" date="2021" name="Comput. Struct. Biotechnol. J.">
        <title>De novo genome assembly of the potent medicinal plant Rehmannia glutinosa using nanopore technology.</title>
        <authorList>
            <person name="Ma L."/>
            <person name="Dong C."/>
            <person name="Song C."/>
            <person name="Wang X."/>
            <person name="Zheng X."/>
            <person name="Niu Y."/>
            <person name="Chen S."/>
            <person name="Feng W."/>
        </authorList>
    </citation>
    <scope>NUCLEOTIDE SEQUENCE [LARGE SCALE GENOMIC DNA]</scope>
    <source>
        <strain evidence="1">DH-2019</strain>
    </source>
</reference>
<dbReference type="PANTHER" id="PTHR31723:SF4">
    <property type="entry name" value="PATHOGENESIS-RELATED FAMILY PROTEIN"/>
    <property type="match status" value="1"/>
</dbReference>
<keyword evidence="2" id="KW-1185">Reference proteome</keyword>
<accession>A0ABR0VWH1</accession>
<dbReference type="InterPro" id="IPR053218">
    <property type="entry name" value="Pathogen-related_defense"/>
</dbReference>
<evidence type="ECO:0008006" key="3">
    <source>
        <dbReference type="Google" id="ProtNLM"/>
    </source>
</evidence>
<organism evidence="1 2">
    <name type="scientific">Rehmannia glutinosa</name>
    <name type="common">Chinese foxglove</name>
    <dbReference type="NCBI Taxonomy" id="99300"/>
    <lineage>
        <taxon>Eukaryota</taxon>
        <taxon>Viridiplantae</taxon>
        <taxon>Streptophyta</taxon>
        <taxon>Embryophyta</taxon>
        <taxon>Tracheophyta</taxon>
        <taxon>Spermatophyta</taxon>
        <taxon>Magnoliopsida</taxon>
        <taxon>eudicotyledons</taxon>
        <taxon>Gunneridae</taxon>
        <taxon>Pentapetalae</taxon>
        <taxon>asterids</taxon>
        <taxon>lamiids</taxon>
        <taxon>Lamiales</taxon>
        <taxon>Orobanchaceae</taxon>
        <taxon>Rehmannieae</taxon>
        <taxon>Rehmannia</taxon>
    </lineage>
</organism>
<evidence type="ECO:0000313" key="1">
    <source>
        <dbReference type="EMBL" id="KAK6139014.1"/>
    </source>
</evidence>